<keyword evidence="11" id="KW-0677">Repeat</keyword>
<evidence type="ECO:0000313" key="24">
    <source>
        <dbReference type="Proteomes" id="UP000886611"/>
    </source>
</evidence>
<dbReference type="GO" id="GO:0030018">
    <property type="term" value="C:Z disc"/>
    <property type="evidence" value="ECO:0007669"/>
    <property type="project" value="UniProtKB-SubCell"/>
</dbReference>
<dbReference type="PANTHER" id="PTHR47633">
    <property type="entry name" value="IMMUNOGLOBULIN"/>
    <property type="match status" value="1"/>
</dbReference>
<keyword evidence="12" id="KW-0965">Cell junction</keyword>
<keyword evidence="14" id="KW-0009">Actin-binding</keyword>
<feature type="region of interest" description="Disordered" evidence="21">
    <location>
        <begin position="731"/>
        <end position="841"/>
    </location>
</feature>
<feature type="compositionally biased region" description="Low complexity" evidence="21">
    <location>
        <begin position="772"/>
        <end position="783"/>
    </location>
</feature>
<keyword evidence="15" id="KW-0206">Cytoskeleton</keyword>
<evidence type="ECO:0000256" key="4">
    <source>
        <dbReference type="ARBA" id="ARBA00004246"/>
    </source>
</evidence>
<feature type="compositionally biased region" description="Basic and acidic residues" evidence="21">
    <location>
        <begin position="1110"/>
        <end position="1125"/>
    </location>
</feature>
<dbReference type="InterPro" id="IPR003598">
    <property type="entry name" value="Ig_sub2"/>
</dbReference>
<feature type="compositionally biased region" description="Polar residues" evidence="21">
    <location>
        <begin position="236"/>
        <end position="245"/>
    </location>
</feature>
<comment type="similarity">
    <text evidence="18">Belongs to the myotilin/palladin family.</text>
</comment>
<feature type="region of interest" description="Disordered" evidence="21">
    <location>
        <begin position="603"/>
        <end position="644"/>
    </location>
</feature>
<evidence type="ECO:0000256" key="10">
    <source>
        <dbReference type="ARBA" id="ARBA00022553"/>
    </source>
</evidence>
<evidence type="ECO:0000256" key="16">
    <source>
        <dbReference type="ARBA" id="ARBA00023273"/>
    </source>
</evidence>
<reference evidence="23 24" key="1">
    <citation type="journal article" date="2021" name="Cell">
        <title>Tracing the genetic footprints of vertebrate landing in non-teleost ray-finned fishes.</title>
        <authorList>
            <person name="Bi X."/>
            <person name="Wang K."/>
            <person name="Yang L."/>
            <person name="Pan H."/>
            <person name="Jiang H."/>
            <person name="Wei Q."/>
            <person name="Fang M."/>
            <person name="Yu H."/>
            <person name="Zhu C."/>
            <person name="Cai Y."/>
            <person name="He Y."/>
            <person name="Gan X."/>
            <person name="Zeng H."/>
            <person name="Yu D."/>
            <person name="Zhu Y."/>
            <person name="Jiang H."/>
            <person name="Qiu Q."/>
            <person name="Yang H."/>
            <person name="Zhang Y.E."/>
            <person name="Wang W."/>
            <person name="Zhu M."/>
            <person name="He S."/>
            <person name="Zhang G."/>
        </authorList>
    </citation>
    <scope>NUCLEOTIDE SEQUENCE [LARGE SCALE GENOMIC DNA]</scope>
    <source>
        <strain evidence="23">Bchr_013</strain>
    </source>
</reference>
<dbReference type="Proteomes" id="UP000886611">
    <property type="component" value="Unassembled WGS sequence"/>
</dbReference>
<dbReference type="SMART" id="SM00409">
    <property type="entry name" value="IG"/>
    <property type="match status" value="5"/>
</dbReference>
<dbReference type="GO" id="GO:0001726">
    <property type="term" value="C:ruffle"/>
    <property type="evidence" value="ECO:0007669"/>
    <property type="project" value="UniProtKB-SubCell"/>
</dbReference>
<feature type="compositionally biased region" description="Polar residues" evidence="21">
    <location>
        <begin position="703"/>
        <end position="714"/>
    </location>
</feature>
<evidence type="ECO:0000256" key="21">
    <source>
        <dbReference type="SAM" id="MobiDB-lite"/>
    </source>
</evidence>
<dbReference type="InterPro" id="IPR013098">
    <property type="entry name" value="Ig_I-set"/>
</dbReference>
<dbReference type="FunFam" id="2.60.40.10:FF:000761">
    <property type="entry name" value="palladin isoform X2"/>
    <property type="match status" value="1"/>
</dbReference>
<evidence type="ECO:0000256" key="7">
    <source>
        <dbReference type="ARBA" id="ARBA00004510"/>
    </source>
</evidence>
<dbReference type="FunFam" id="2.60.40.10:FF:002203">
    <property type="entry name" value="Titin, tandem duplicate 1"/>
    <property type="match status" value="1"/>
</dbReference>
<dbReference type="GO" id="GO:0030027">
    <property type="term" value="C:lamellipodium"/>
    <property type="evidence" value="ECO:0007669"/>
    <property type="project" value="UniProtKB-SubCell"/>
</dbReference>
<feature type="compositionally biased region" description="Pro residues" evidence="21">
    <location>
        <begin position="805"/>
        <end position="823"/>
    </location>
</feature>
<sequence length="1376" mass="150897">MQDISCDQMVPLSQMLKEAYSAERRAMEGCNDALRPEASSPDQCYGSSADTNEDGEDFFPGLTAFLSQDEIDKSLNLAREAFAEDSLADSKVDENDALFTNCPFANFSESTSSPETKQIHYEDLKTAQESSPITAANPEKIKKYQQLVTENTHKAVPKSKQMQNKDVLVNKKDPERYPGPKAPSFIEELSSIFRSASKQEQNLSDDSSSPDSGYLSPKNQENISVKQFTAAWKNGSPHSSESNPTADWRSGTAHSSDRSSGTPTPPHFTQKLKSQEVAEGSPVRLECRVSGNPEPLVRWFCEGKELSTSPDIQICKDGDLHTLVISEAFEDDTGRYTCTATNSFGSDNTSAEVYVEGASSSDSEGEISMLHTKLGDMPQVQKKTTSVSLTIGSPSPKNPKVNQLRSTLIQPLSTQRTMSPVSSTSGQDGLVSGPPVYTKPLQNVTASEGQVVVLECRVKGTPPLQVQWFRQGEEIQDSPDFRILQKKPRSAAEPEEICTLVISETFPEDGGIFTCTASNQYGSVTSTAELVVCPVKAESTRNGVNAEDSEDFQDFPPPPPFTEISSLELPPKKNNTENVHVNELEIWPSVAALQLQLTPSNESVSQTNGIVNGNKCDDQPAVSPSPPELLSPMKEPPPLLAKPKMDPEKLKALHEQVLLEQQALFSLQQQSSPPSPPLPPPPSFQELESSQQNSSQISQANSHGISSGAMQTTSTFNYARPKQFIAAQNAMSPSSGYLSPSSGSSCSSLTSPPTSHKQFSKASTSPFQHQYSSESEQPTSPSSPSFPPPPPPFLSPTSAGALPDFPLPPPPPPLPLSSSPPLPSAQVITSEGRNSPFSGLQSPAGFLSSVLPSQPPTLPVNSLGLPKGGSTMGFPKKNVRSTRIASDSEIQGTKDAVIQDLERKLRFKEERFNNGQQRLTYEEKMARRLLGADNAATVFNISETAEEPNLQEYKVSSFEQRLISEIEYRLERSSVEESDDEVQHEEGESPGEMVAPFFDIRLKHYKVFEGMPVTFTCKVIGDPKPKIYWFKDGKQISKRSEHYKITREPDGTCSLHITAVSLDDDGNYTIMSANPEGRTSCTGRMMVQAVNQRGRSPRSPPGHIRRPRSRSRDSGDENDTIQERHFRPHFLQAPGDMIVQEGKLCRMDCKVNGLPTPDLIWQLNGHTISPDNSHKMLVRENGVHSLIIEPCTARDAGIYTCIATNRAGQNSFTLELIVAAKEMHKAPAFIEKLQNTGVAEGYPVRLECRVSGVPFPQIYWKKENESLTHNTERISMHQDNHGYICMIIQPATKEDAGWYTVSAKNEAGIISSTARLDVYTQWQQQSQTPKLKKVRPSASRYAALTEKGLDVKAAFFPESSPVHLLTQPGLVESDDL</sequence>
<dbReference type="PANTHER" id="PTHR47633:SF10">
    <property type="entry name" value="PALLADIN, CYTOSKELETAL ASSOCIATED PROTEIN"/>
    <property type="match status" value="1"/>
</dbReference>
<evidence type="ECO:0000256" key="1">
    <source>
        <dbReference type="ARBA" id="ARBA00004188"/>
    </source>
</evidence>
<feature type="compositionally biased region" description="Pro residues" evidence="21">
    <location>
        <begin position="673"/>
        <end position="683"/>
    </location>
</feature>
<organism evidence="23 24">
    <name type="scientific">Polypterus senegalus</name>
    <name type="common">Senegal bichir</name>
    <dbReference type="NCBI Taxonomy" id="55291"/>
    <lineage>
        <taxon>Eukaryota</taxon>
        <taxon>Metazoa</taxon>
        <taxon>Chordata</taxon>
        <taxon>Craniata</taxon>
        <taxon>Vertebrata</taxon>
        <taxon>Euteleostomi</taxon>
        <taxon>Actinopterygii</taxon>
        <taxon>Polypteriformes</taxon>
        <taxon>Polypteridae</taxon>
        <taxon>Polypterus</taxon>
    </lineage>
</organism>
<feature type="domain" description="Ig-like" evidence="22">
    <location>
        <begin position="266"/>
        <end position="354"/>
    </location>
</feature>
<gene>
    <name evidence="23" type="primary">Mypn_2</name>
    <name evidence="23" type="ORF">GTO96_0016621</name>
</gene>
<evidence type="ECO:0000256" key="8">
    <source>
        <dbReference type="ARBA" id="ARBA00004624"/>
    </source>
</evidence>
<feature type="compositionally biased region" description="Low complexity" evidence="21">
    <location>
        <begin position="732"/>
        <end position="755"/>
    </location>
</feature>
<evidence type="ECO:0000256" key="14">
    <source>
        <dbReference type="ARBA" id="ARBA00023203"/>
    </source>
</evidence>
<feature type="compositionally biased region" description="Polar residues" evidence="21">
    <location>
        <begin position="826"/>
        <end position="841"/>
    </location>
</feature>
<dbReference type="PROSITE" id="PS50835">
    <property type="entry name" value="IG_LIKE"/>
    <property type="match status" value="5"/>
</dbReference>
<dbReference type="SUPFAM" id="SSF48726">
    <property type="entry name" value="Immunoglobulin"/>
    <property type="match status" value="5"/>
</dbReference>
<feature type="compositionally biased region" description="Pro residues" evidence="21">
    <location>
        <begin position="784"/>
        <end position="794"/>
    </location>
</feature>
<evidence type="ECO:0000259" key="22">
    <source>
        <dbReference type="PROSITE" id="PS50835"/>
    </source>
</evidence>
<feature type="compositionally biased region" description="Pro residues" evidence="21">
    <location>
        <begin position="623"/>
        <end position="640"/>
    </location>
</feature>
<evidence type="ECO:0000256" key="5">
    <source>
        <dbReference type="ARBA" id="ARBA00004466"/>
    </source>
</evidence>
<accession>A0A8X7XC74</accession>
<dbReference type="GO" id="GO:0001725">
    <property type="term" value="C:stress fiber"/>
    <property type="evidence" value="ECO:0007669"/>
    <property type="project" value="UniProtKB-ARBA"/>
</dbReference>
<dbReference type="EMBL" id="JAATIS010001721">
    <property type="protein sequence ID" value="KAG2465412.1"/>
    <property type="molecule type" value="Genomic_DNA"/>
</dbReference>
<feature type="region of interest" description="Disordered" evidence="21">
    <location>
        <begin position="412"/>
        <end position="432"/>
    </location>
</feature>
<dbReference type="OrthoDB" id="6612025at2759"/>
<feature type="compositionally biased region" description="Low complexity" evidence="21">
    <location>
        <begin position="684"/>
        <end position="702"/>
    </location>
</feature>
<feature type="compositionally biased region" description="Polar residues" evidence="21">
    <location>
        <begin position="252"/>
        <end position="262"/>
    </location>
</feature>
<dbReference type="CDD" id="cd05892">
    <property type="entry name" value="IgI_Myotilin_C"/>
    <property type="match status" value="1"/>
</dbReference>
<evidence type="ECO:0000256" key="18">
    <source>
        <dbReference type="ARBA" id="ARBA00061540"/>
    </source>
</evidence>
<evidence type="ECO:0000256" key="6">
    <source>
        <dbReference type="ARBA" id="ARBA00004489"/>
    </source>
</evidence>
<dbReference type="GO" id="GO:0005925">
    <property type="term" value="C:focal adhesion"/>
    <property type="evidence" value="ECO:0007669"/>
    <property type="project" value="UniProtKB-SubCell"/>
</dbReference>
<evidence type="ECO:0000256" key="13">
    <source>
        <dbReference type="ARBA" id="ARBA00023157"/>
    </source>
</evidence>
<feature type="compositionally biased region" description="Basic and acidic residues" evidence="21">
    <location>
        <begin position="168"/>
        <end position="178"/>
    </location>
</feature>
<feature type="region of interest" description="Disordered" evidence="21">
    <location>
        <begin position="665"/>
        <end position="714"/>
    </location>
</feature>
<keyword evidence="9" id="KW-0963">Cytoplasm</keyword>
<protein>
    <recommendedName>
        <fullName evidence="20">Palladin</fullName>
    </recommendedName>
</protein>
<feature type="region of interest" description="Disordered" evidence="21">
    <location>
        <begin position="151"/>
        <end position="282"/>
    </location>
</feature>
<feature type="region of interest" description="Disordered" evidence="21">
    <location>
        <begin position="1090"/>
        <end position="1126"/>
    </location>
</feature>
<dbReference type="GO" id="GO:0030426">
    <property type="term" value="C:growth cone"/>
    <property type="evidence" value="ECO:0007669"/>
    <property type="project" value="UniProtKB-SubCell"/>
</dbReference>
<evidence type="ECO:0000256" key="12">
    <source>
        <dbReference type="ARBA" id="ARBA00022949"/>
    </source>
</evidence>
<name>A0A8X7XC74_POLSE</name>
<dbReference type="GO" id="GO:0002102">
    <property type="term" value="C:podosome"/>
    <property type="evidence" value="ECO:0007669"/>
    <property type="project" value="UniProtKB-SubCell"/>
</dbReference>
<evidence type="ECO:0000256" key="15">
    <source>
        <dbReference type="ARBA" id="ARBA00023212"/>
    </source>
</evidence>
<evidence type="ECO:0000256" key="11">
    <source>
        <dbReference type="ARBA" id="ARBA00022737"/>
    </source>
</evidence>
<dbReference type="Gene3D" id="2.60.40.10">
    <property type="entry name" value="Immunoglobulins"/>
    <property type="match status" value="5"/>
</dbReference>
<comment type="caution">
    <text evidence="23">The sequence shown here is derived from an EMBL/GenBank/DDBJ whole genome shotgun (WGS) entry which is preliminary data.</text>
</comment>
<feature type="compositionally biased region" description="Polar residues" evidence="21">
    <location>
        <begin position="192"/>
        <end position="227"/>
    </location>
</feature>
<feature type="domain" description="Ig-like" evidence="22">
    <location>
        <begin position="1128"/>
        <end position="1213"/>
    </location>
</feature>
<keyword evidence="24" id="KW-1185">Reference proteome</keyword>
<evidence type="ECO:0000256" key="20">
    <source>
        <dbReference type="ARBA" id="ARBA00072991"/>
    </source>
</evidence>
<comment type="subunit">
    <text evidence="19">Interacts with EPS8. Interacts with LASP1. Interacts with VASP. Interacts with ACTN. Interacts with SORBS2. Interacts with PFN1. Interacts with LPP. Interacts with SPIN90. Interacts with SRC. Interacts with EZR. Interacts with RAI14.</text>
</comment>
<keyword evidence="17" id="KW-0393">Immunoglobulin domain</keyword>
<evidence type="ECO:0000256" key="17">
    <source>
        <dbReference type="ARBA" id="ARBA00023319"/>
    </source>
</evidence>
<evidence type="ECO:0000256" key="2">
    <source>
        <dbReference type="ARBA" id="ARBA00004216"/>
    </source>
</evidence>
<feature type="compositionally biased region" description="Polar residues" evidence="21">
    <location>
        <begin position="756"/>
        <end position="771"/>
    </location>
</feature>
<dbReference type="FunFam" id="2.60.40.10:FF:001560">
    <property type="entry name" value="palladin isoform X1"/>
    <property type="match status" value="1"/>
</dbReference>
<comment type="subcellular location">
    <subcellularLocation>
        <location evidence="4">Cell junction</location>
        <location evidence="4">Focal adhesion</location>
    </subcellularLocation>
    <subcellularLocation>
        <location evidence="6">Cell projection</location>
        <location evidence="6">Axon</location>
    </subcellularLocation>
    <subcellularLocation>
        <location evidence="8">Cell projection</location>
        <location evidence="8">Growth cone</location>
    </subcellularLocation>
    <subcellularLocation>
        <location evidence="7">Cell projection</location>
        <location evidence="7">Lamellipodium</location>
    </subcellularLocation>
    <subcellularLocation>
        <location evidence="1">Cell projection</location>
        <location evidence="1">Podosome</location>
    </subcellularLocation>
    <subcellularLocation>
        <location evidence="5">Cell projection</location>
        <location evidence="5">Ruffle</location>
    </subcellularLocation>
    <subcellularLocation>
        <location evidence="3">Cytoplasm</location>
        <location evidence="3">Cytoskeleton</location>
    </subcellularLocation>
    <subcellularLocation>
        <location evidence="2">Cytoplasm</location>
        <location evidence="2">Myofibril</location>
        <location evidence="2">Sarcomere</location>
        <location evidence="2">Z line</location>
    </subcellularLocation>
</comment>
<dbReference type="FunFam" id="2.60.40.10:FF:001108">
    <property type="entry name" value="palladin isoform X2"/>
    <property type="match status" value="1"/>
</dbReference>
<dbReference type="InterPro" id="IPR013783">
    <property type="entry name" value="Ig-like_fold"/>
</dbReference>
<evidence type="ECO:0000313" key="23">
    <source>
        <dbReference type="EMBL" id="KAG2465412.1"/>
    </source>
</evidence>
<feature type="domain" description="Ig-like" evidence="22">
    <location>
        <begin position="990"/>
        <end position="1069"/>
    </location>
</feature>
<dbReference type="InterPro" id="IPR007110">
    <property type="entry name" value="Ig-like_dom"/>
</dbReference>
<feature type="compositionally biased region" description="Polar residues" evidence="21">
    <location>
        <begin position="412"/>
        <end position="427"/>
    </location>
</feature>
<dbReference type="GO" id="GO:0004672">
    <property type="term" value="F:protein kinase activity"/>
    <property type="evidence" value="ECO:0007669"/>
    <property type="project" value="TreeGrafter"/>
</dbReference>
<keyword evidence="10" id="KW-0597">Phosphoprotein</keyword>
<keyword evidence="13" id="KW-1015">Disulfide bond</keyword>
<keyword evidence="16" id="KW-0966">Cell projection</keyword>
<feature type="domain" description="Ig-like" evidence="22">
    <location>
        <begin position="1227"/>
        <end position="1317"/>
    </location>
</feature>
<feature type="non-terminal residue" evidence="23">
    <location>
        <position position="1"/>
    </location>
</feature>
<feature type="non-terminal residue" evidence="23">
    <location>
        <position position="1376"/>
    </location>
</feature>
<feature type="compositionally biased region" description="Polar residues" evidence="21">
    <location>
        <begin position="40"/>
        <end position="50"/>
    </location>
</feature>
<proteinExistence type="inferred from homology"/>
<feature type="region of interest" description="Disordered" evidence="21">
    <location>
        <begin position="32"/>
        <end position="56"/>
    </location>
</feature>
<dbReference type="FunFam" id="2.60.40.10:FF:000256">
    <property type="entry name" value="myopalladin isoform X1"/>
    <property type="match status" value="1"/>
</dbReference>
<evidence type="ECO:0000256" key="3">
    <source>
        <dbReference type="ARBA" id="ARBA00004245"/>
    </source>
</evidence>
<dbReference type="GO" id="GO:0003779">
    <property type="term" value="F:actin binding"/>
    <property type="evidence" value="ECO:0007669"/>
    <property type="project" value="UniProtKB-KW"/>
</dbReference>
<dbReference type="Pfam" id="PF07679">
    <property type="entry name" value="I-set"/>
    <property type="match status" value="5"/>
</dbReference>
<feature type="domain" description="Ig-like" evidence="22">
    <location>
        <begin position="434"/>
        <end position="531"/>
    </location>
</feature>
<evidence type="ECO:0000256" key="9">
    <source>
        <dbReference type="ARBA" id="ARBA00022490"/>
    </source>
</evidence>
<dbReference type="SMART" id="SM00408">
    <property type="entry name" value="IGc2"/>
    <property type="match status" value="5"/>
</dbReference>
<dbReference type="InterPro" id="IPR036179">
    <property type="entry name" value="Ig-like_dom_sf"/>
</dbReference>
<dbReference type="InterPro" id="IPR003599">
    <property type="entry name" value="Ig_sub"/>
</dbReference>
<evidence type="ECO:0000256" key="19">
    <source>
        <dbReference type="ARBA" id="ARBA00065150"/>
    </source>
</evidence>